<dbReference type="OrthoDB" id="2570341at2"/>
<evidence type="ECO:0000256" key="1">
    <source>
        <dbReference type="ARBA" id="ARBA00023015"/>
    </source>
</evidence>
<dbReference type="GO" id="GO:0003700">
    <property type="term" value="F:DNA-binding transcription factor activity"/>
    <property type="evidence" value="ECO:0007669"/>
    <property type="project" value="TreeGrafter"/>
</dbReference>
<gene>
    <name evidence="6" type="ORF">FB388_3421</name>
</gene>
<feature type="domain" description="HTH tetR-type" evidence="5">
    <location>
        <begin position="2"/>
        <end position="62"/>
    </location>
</feature>
<dbReference type="PANTHER" id="PTHR30055">
    <property type="entry name" value="HTH-TYPE TRANSCRIPTIONAL REGULATOR RUTR"/>
    <property type="match status" value="1"/>
</dbReference>
<dbReference type="EMBL" id="VFPH01000001">
    <property type="protein sequence ID" value="TQM46017.1"/>
    <property type="molecule type" value="Genomic_DNA"/>
</dbReference>
<dbReference type="GO" id="GO:0000976">
    <property type="term" value="F:transcription cis-regulatory region binding"/>
    <property type="evidence" value="ECO:0007669"/>
    <property type="project" value="TreeGrafter"/>
</dbReference>
<evidence type="ECO:0000256" key="3">
    <source>
        <dbReference type="ARBA" id="ARBA00023163"/>
    </source>
</evidence>
<evidence type="ECO:0000313" key="6">
    <source>
        <dbReference type="EMBL" id="TQM46017.1"/>
    </source>
</evidence>
<dbReference type="Proteomes" id="UP000319818">
    <property type="component" value="Unassembled WGS sequence"/>
</dbReference>
<evidence type="ECO:0000256" key="2">
    <source>
        <dbReference type="ARBA" id="ARBA00023125"/>
    </source>
</evidence>
<dbReference type="AlphaFoldDB" id="A0A543GIV4"/>
<dbReference type="InterPro" id="IPR009057">
    <property type="entry name" value="Homeodomain-like_sf"/>
</dbReference>
<organism evidence="6 7">
    <name type="scientific">Pseudonocardia cypriaca</name>
    <dbReference type="NCBI Taxonomy" id="882449"/>
    <lineage>
        <taxon>Bacteria</taxon>
        <taxon>Bacillati</taxon>
        <taxon>Actinomycetota</taxon>
        <taxon>Actinomycetes</taxon>
        <taxon>Pseudonocardiales</taxon>
        <taxon>Pseudonocardiaceae</taxon>
        <taxon>Pseudonocardia</taxon>
    </lineage>
</organism>
<keyword evidence="2 4" id="KW-0238">DNA-binding</keyword>
<reference evidence="6 7" key="1">
    <citation type="submission" date="2019-06" db="EMBL/GenBank/DDBJ databases">
        <title>Sequencing the genomes of 1000 actinobacteria strains.</title>
        <authorList>
            <person name="Klenk H.-P."/>
        </authorList>
    </citation>
    <scope>NUCLEOTIDE SEQUENCE [LARGE SCALE GENOMIC DNA]</scope>
    <source>
        <strain evidence="6 7">DSM 45511</strain>
    </source>
</reference>
<dbReference type="Gene3D" id="1.10.357.10">
    <property type="entry name" value="Tetracycline Repressor, domain 2"/>
    <property type="match status" value="1"/>
</dbReference>
<protein>
    <submittedName>
        <fullName evidence="6">TetR family transcriptional regulator</fullName>
    </submittedName>
</protein>
<keyword evidence="1" id="KW-0805">Transcription regulation</keyword>
<dbReference type="RefSeq" id="WP_142102008.1">
    <property type="nucleotide sequence ID" value="NZ_VFPH01000001.1"/>
</dbReference>
<dbReference type="InterPro" id="IPR004111">
    <property type="entry name" value="Repressor_TetR_C"/>
</dbReference>
<dbReference type="InterPro" id="IPR050109">
    <property type="entry name" value="HTH-type_TetR-like_transc_reg"/>
</dbReference>
<dbReference type="InterPro" id="IPR036271">
    <property type="entry name" value="Tet_transcr_reg_TetR-rel_C_sf"/>
</dbReference>
<dbReference type="Pfam" id="PF00440">
    <property type="entry name" value="TetR_N"/>
    <property type="match status" value="1"/>
</dbReference>
<keyword evidence="7" id="KW-1185">Reference proteome</keyword>
<name>A0A543GIV4_9PSEU</name>
<dbReference type="PRINTS" id="PR00455">
    <property type="entry name" value="HTHTETR"/>
</dbReference>
<keyword evidence="3" id="KW-0804">Transcription</keyword>
<evidence type="ECO:0000313" key="7">
    <source>
        <dbReference type="Proteomes" id="UP000319818"/>
    </source>
</evidence>
<dbReference type="Pfam" id="PF02909">
    <property type="entry name" value="TetR_C_1"/>
    <property type="match status" value="1"/>
</dbReference>
<proteinExistence type="predicted"/>
<dbReference type="SUPFAM" id="SSF48498">
    <property type="entry name" value="Tetracyclin repressor-like, C-terminal domain"/>
    <property type="match status" value="1"/>
</dbReference>
<dbReference type="InterPro" id="IPR001647">
    <property type="entry name" value="HTH_TetR"/>
</dbReference>
<dbReference type="PANTHER" id="PTHR30055:SF234">
    <property type="entry name" value="HTH-TYPE TRANSCRIPTIONAL REGULATOR BETI"/>
    <property type="match status" value="1"/>
</dbReference>
<evidence type="ECO:0000256" key="4">
    <source>
        <dbReference type="PROSITE-ProRule" id="PRU00335"/>
    </source>
</evidence>
<dbReference type="Gene3D" id="1.10.10.60">
    <property type="entry name" value="Homeodomain-like"/>
    <property type="match status" value="1"/>
</dbReference>
<accession>A0A543GIV4</accession>
<dbReference type="PROSITE" id="PS50977">
    <property type="entry name" value="HTH_TETR_2"/>
    <property type="match status" value="1"/>
</dbReference>
<dbReference type="SUPFAM" id="SSF46689">
    <property type="entry name" value="Homeodomain-like"/>
    <property type="match status" value="1"/>
</dbReference>
<dbReference type="GO" id="GO:0045892">
    <property type="term" value="P:negative regulation of DNA-templated transcription"/>
    <property type="evidence" value="ECO:0007669"/>
    <property type="project" value="InterPro"/>
</dbReference>
<comment type="caution">
    <text evidence="6">The sequence shown here is derived from an EMBL/GenBank/DDBJ whole genome shotgun (WGS) entry which is preliminary data.</text>
</comment>
<sequence length="213" mass="23253">MPGTRDKILAAALEIADERGLAAVSMRSVGERVGMSAMALYPHVSNKEALLDGVVDLLLAEQIPVVERLPADTDWWTRLEALAHGVRDLAARHPSAFSLLLARPSVTADALRATDAVYQALLDAGVPAAEVGRVERLVSTFVLGYAASEVNGRFSKGTLSPRARRAQLEEEDIPAHYGLADHLDRPIDWSAEFRADLRDLRLLVETIAARNRR</sequence>
<feature type="DNA-binding region" description="H-T-H motif" evidence="4">
    <location>
        <begin position="25"/>
        <end position="44"/>
    </location>
</feature>
<evidence type="ECO:0000259" key="5">
    <source>
        <dbReference type="PROSITE" id="PS50977"/>
    </source>
</evidence>